<dbReference type="EMBL" id="QJVJ01000002">
    <property type="protein sequence ID" value="PYI56519.1"/>
    <property type="molecule type" value="Genomic_DNA"/>
</dbReference>
<evidence type="ECO:0000313" key="2">
    <source>
        <dbReference type="Proteomes" id="UP000247476"/>
    </source>
</evidence>
<dbReference type="AlphaFoldDB" id="A0A2V5KAB9"/>
<name>A0A2V5KAB9_9BACL</name>
<keyword evidence="2" id="KW-1185">Reference proteome</keyword>
<organism evidence="1 2">
    <name type="scientific">Paenibacillus flagellatus</name>
    <dbReference type="NCBI Taxonomy" id="2211139"/>
    <lineage>
        <taxon>Bacteria</taxon>
        <taxon>Bacillati</taxon>
        <taxon>Bacillota</taxon>
        <taxon>Bacilli</taxon>
        <taxon>Bacillales</taxon>
        <taxon>Paenibacillaceae</taxon>
        <taxon>Paenibacillus</taxon>
    </lineage>
</organism>
<comment type="caution">
    <text evidence="1">The sequence shown here is derived from an EMBL/GenBank/DDBJ whole genome shotgun (WGS) entry which is preliminary data.</text>
</comment>
<sequence>MTMYRWLLAVSAVLLGAGVMLGSGAESAALQREMETHTRNDVPSVVRAAVVAPDGSEASGTFEAEVDSWIKTLSAQDEFKEWEGARWTRHPLGPGMHGWLVLVHKNGKEIGYLVVGATEDGKLRLTEYGAGDRPLFGMQTLYRSLIQLGLIDAHSDLMSFWQASPLPPERVYYSPLHAVWKLAHGNEWLYIDAKTGERLPLGEQSFEPLVRYESPNAIPEPSARTARSLTLPEFDPFDNTSWITGPPAPFAAADELFAALTPGNAPVTYKANLYGKTVLAPYAVTGYQDWGLGVPYVRLEQEGARYVPYDVLKEYGGFHQTGNASSS</sequence>
<protein>
    <submittedName>
        <fullName evidence="1">Uncharacterized protein</fullName>
    </submittedName>
</protein>
<accession>A0A2V5KAB9</accession>
<proteinExistence type="predicted"/>
<reference evidence="1 2" key="1">
    <citation type="submission" date="2018-05" db="EMBL/GenBank/DDBJ databases">
        <title>Paenibacillus flagellatus sp. nov., isolated from selenium mineral soil.</title>
        <authorList>
            <person name="Dai X."/>
        </authorList>
    </citation>
    <scope>NUCLEOTIDE SEQUENCE [LARGE SCALE GENOMIC DNA]</scope>
    <source>
        <strain evidence="1 2">DXL2</strain>
    </source>
</reference>
<dbReference type="Proteomes" id="UP000247476">
    <property type="component" value="Unassembled WGS sequence"/>
</dbReference>
<gene>
    <name evidence="1" type="ORF">DLM86_05985</name>
</gene>
<evidence type="ECO:0000313" key="1">
    <source>
        <dbReference type="EMBL" id="PYI56519.1"/>
    </source>
</evidence>